<dbReference type="SUPFAM" id="SSF48371">
    <property type="entry name" value="ARM repeat"/>
    <property type="match status" value="1"/>
</dbReference>
<gene>
    <name evidence="2" type="ORF">ZOSMA_149G00110</name>
</gene>
<dbReference type="Gene3D" id="1.25.10.10">
    <property type="entry name" value="Leucine-rich Repeat Variant"/>
    <property type="match status" value="1"/>
</dbReference>
<accession>A0A0K9PWM0</accession>
<keyword evidence="1" id="KW-0677">Repeat</keyword>
<dbReference type="PANTHER" id="PTHR22895">
    <property type="entry name" value="ARMADILLO REPEAT-CONTAINING PROTEIN 6"/>
    <property type="match status" value="1"/>
</dbReference>
<evidence type="ECO:0000313" key="2">
    <source>
        <dbReference type="EMBL" id="KMZ73426.1"/>
    </source>
</evidence>
<dbReference type="EMBL" id="LFYR01000584">
    <property type="protein sequence ID" value="KMZ73426.1"/>
    <property type="molecule type" value="Genomic_DNA"/>
</dbReference>
<proteinExistence type="predicted"/>
<dbReference type="InterPro" id="IPR016024">
    <property type="entry name" value="ARM-type_fold"/>
</dbReference>
<evidence type="ECO:0000313" key="3">
    <source>
        <dbReference type="Proteomes" id="UP000036987"/>
    </source>
</evidence>
<dbReference type="SMART" id="SM00185">
    <property type="entry name" value="ARM"/>
    <property type="match status" value="4"/>
</dbReference>
<dbReference type="STRING" id="29655.A0A0K9PWM0"/>
<dbReference type="OMA" id="THKQPDL"/>
<evidence type="ECO:0000256" key="1">
    <source>
        <dbReference type="ARBA" id="ARBA00022737"/>
    </source>
</evidence>
<dbReference type="AlphaFoldDB" id="A0A0K9PWM0"/>
<dbReference type="InterPro" id="IPR011989">
    <property type="entry name" value="ARM-like"/>
</dbReference>
<comment type="caution">
    <text evidence="2">The sequence shown here is derived from an EMBL/GenBank/DDBJ whole genome shotgun (WGS) entry which is preliminary data.</text>
</comment>
<name>A0A0K9PWM0_ZOSMR</name>
<reference evidence="3" key="1">
    <citation type="journal article" date="2016" name="Nature">
        <title>The genome of the seagrass Zostera marina reveals angiosperm adaptation to the sea.</title>
        <authorList>
            <person name="Olsen J.L."/>
            <person name="Rouze P."/>
            <person name="Verhelst B."/>
            <person name="Lin Y.-C."/>
            <person name="Bayer T."/>
            <person name="Collen J."/>
            <person name="Dattolo E."/>
            <person name="De Paoli E."/>
            <person name="Dittami S."/>
            <person name="Maumus F."/>
            <person name="Michel G."/>
            <person name="Kersting A."/>
            <person name="Lauritano C."/>
            <person name="Lohaus R."/>
            <person name="Toepel M."/>
            <person name="Tonon T."/>
            <person name="Vanneste K."/>
            <person name="Amirebrahimi M."/>
            <person name="Brakel J."/>
            <person name="Bostroem C."/>
            <person name="Chovatia M."/>
            <person name="Grimwood J."/>
            <person name="Jenkins J.W."/>
            <person name="Jueterbock A."/>
            <person name="Mraz A."/>
            <person name="Stam W.T."/>
            <person name="Tice H."/>
            <person name="Bornberg-Bauer E."/>
            <person name="Green P.J."/>
            <person name="Pearson G.A."/>
            <person name="Procaccini G."/>
            <person name="Duarte C.M."/>
            <person name="Schmutz J."/>
            <person name="Reusch T.B.H."/>
            <person name="Van de Peer Y."/>
        </authorList>
    </citation>
    <scope>NUCLEOTIDE SEQUENCE [LARGE SCALE GENOMIC DNA]</scope>
    <source>
        <strain evidence="3">cv. Finnish</strain>
    </source>
</reference>
<keyword evidence="3" id="KW-1185">Reference proteome</keyword>
<dbReference type="InterPro" id="IPR000225">
    <property type="entry name" value="Armadillo"/>
</dbReference>
<sequence length="459" mass="49622">MGAGRTISQEAFEEVVKENIDDLDMDPDEALQDAIETLTLQGVDLSGIVKCIPGVTSASDNPVIRLLEDLKISDTGSMDDDGKAVLLDQLLVLCSCDSKKSSEFTSVAVRNGGIAILCSLCSGLHGRGSEKSLVLALCNLHTLLKDIQSTEDFRNCDGPKIIVDVLKESSHDIKQLDSGFSVVAAAATGNEVVKELFMDLKIDEFILETMKGPLKGHIQSLYDAVRVLLTPDDNRVLVSQVFGYSRRFFKIGVANVLVDAIHDNLRSNCLVSICIALRAVSVNDEICRSISEYGGIDATLICIDDSGEIGNKAMAKACCSLLSKLAGSDSNKNAIVQKGGLDRLIKLSSRFSDDPSVLQEIMSIICTLSLRSPENAARAVEAGVGDMAILAMQKFTSAYQMQKQCCLMIRNLVVRNVENRSILLGLGIEKLIRRAKSSHESCNDAASAALRDFGFDDYK</sequence>
<dbReference type="PANTHER" id="PTHR22895:SF0">
    <property type="entry name" value="ARMADILLO REPEAT-CONTAINING PROTEIN 6"/>
    <property type="match status" value="1"/>
</dbReference>
<dbReference type="OrthoDB" id="449062at2759"/>
<dbReference type="Proteomes" id="UP000036987">
    <property type="component" value="Unassembled WGS sequence"/>
</dbReference>
<organism evidence="2 3">
    <name type="scientific">Zostera marina</name>
    <name type="common">Eelgrass</name>
    <dbReference type="NCBI Taxonomy" id="29655"/>
    <lineage>
        <taxon>Eukaryota</taxon>
        <taxon>Viridiplantae</taxon>
        <taxon>Streptophyta</taxon>
        <taxon>Embryophyta</taxon>
        <taxon>Tracheophyta</taxon>
        <taxon>Spermatophyta</taxon>
        <taxon>Magnoliopsida</taxon>
        <taxon>Liliopsida</taxon>
        <taxon>Zosteraceae</taxon>
        <taxon>Zostera</taxon>
    </lineage>
</organism>
<protein>
    <submittedName>
        <fullName evidence="2">Putative Armadillo repeat-containing protein</fullName>
    </submittedName>
</protein>